<sequence>MVSTERLVIKPLNLSQLKKYTLANGSLEEELNINYITRAVSPGLKAALEYTIIPNMADMNHDYLFYTLWAIISKDTNHLIGDLCFIGEPNEEGAIEIGYGIYEMFRNKGYMREAISGMICWAGKQEKVKSIIAHTMKSNHESYALLIKNNFRKIDEMEFLYKWQVNLSSPP</sequence>
<dbReference type="SUPFAM" id="SSF55729">
    <property type="entry name" value="Acyl-CoA N-acyltransferases (Nat)"/>
    <property type="match status" value="1"/>
</dbReference>
<organism evidence="2 3">
    <name type="scientific">Pedobacter cryoconitis</name>
    <dbReference type="NCBI Taxonomy" id="188932"/>
    <lineage>
        <taxon>Bacteria</taxon>
        <taxon>Pseudomonadati</taxon>
        <taxon>Bacteroidota</taxon>
        <taxon>Sphingobacteriia</taxon>
        <taxon>Sphingobacteriales</taxon>
        <taxon>Sphingobacteriaceae</taxon>
        <taxon>Pedobacter</taxon>
    </lineage>
</organism>
<reference evidence="2 3" key="1">
    <citation type="submission" date="2020-08" db="EMBL/GenBank/DDBJ databases">
        <title>Genomic Encyclopedia of Type Strains, Phase IV (KMG-V): Genome sequencing to study the core and pangenomes of soil and plant-associated prokaryotes.</title>
        <authorList>
            <person name="Whitman W."/>
        </authorList>
    </citation>
    <scope>NUCLEOTIDE SEQUENCE [LARGE SCALE GENOMIC DNA]</scope>
    <source>
        <strain evidence="2 3">S3M1</strain>
    </source>
</reference>
<dbReference type="AlphaFoldDB" id="A0A7W8ZNS5"/>
<dbReference type="Gene3D" id="3.40.630.30">
    <property type="match status" value="1"/>
</dbReference>
<name>A0A7W8ZNS5_9SPHI</name>
<dbReference type="Proteomes" id="UP000537204">
    <property type="component" value="Unassembled WGS sequence"/>
</dbReference>
<dbReference type="InterPro" id="IPR000182">
    <property type="entry name" value="GNAT_dom"/>
</dbReference>
<dbReference type="PANTHER" id="PTHR43792:SF13">
    <property type="entry name" value="ACETYLTRANSFERASE"/>
    <property type="match status" value="1"/>
</dbReference>
<evidence type="ECO:0000259" key="1">
    <source>
        <dbReference type="PROSITE" id="PS51186"/>
    </source>
</evidence>
<evidence type="ECO:0000313" key="3">
    <source>
        <dbReference type="Proteomes" id="UP000537204"/>
    </source>
</evidence>
<dbReference type="GO" id="GO:0016747">
    <property type="term" value="F:acyltransferase activity, transferring groups other than amino-acyl groups"/>
    <property type="evidence" value="ECO:0007669"/>
    <property type="project" value="InterPro"/>
</dbReference>
<dbReference type="PANTHER" id="PTHR43792">
    <property type="entry name" value="GNAT FAMILY, PUTATIVE (AFU_ORTHOLOGUE AFUA_3G00765)-RELATED-RELATED"/>
    <property type="match status" value="1"/>
</dbReference>
<feature type="domain" description="N-acetyltransferase" evidence="1">
    <location>
        <begin position="31"/>
        <end position="171"/>
    </location>
</feature>
<protein>
    <recommendedName>
        <fullName evidence="1">N-acetyltransferase domain-containing protein</fullName>
    </recommendedName>
</protein>
<evidence type="ECO:0000313" key="2">
    <source>
        <dbReference type="EMBL" id="MBB5637245.1"/>
    </source>
</evidence>
<dbReference type="RefSeq" id="WP_183883112.1">
    <property type="nucleotide sequence ID" value="NZ_JACHCD010000004.1"/>
</dbReference>
<dbReference type="PROSITE" id="PS51186">
    <property type="entry name" value="GNAT"/>
    <property type="match status" value="1"/>
</dbReference>
<accession>A0A7W8ZNS5</accession>
<gene>
    <name evidence="2" type="ORF">HDE68_003158</name>
</gene>
<dbReference type="Pfam" id="PF13302">
    <property type="entry name" value="Acetyltransf_3"/>
    <property type="match status" value="1"/>
</dbReference>
<dbReference type="EMBL" id="JACHCE010000004">
    <property type="protein sequence ID" value="MBB5637245.1"/>
    <property type="molecule type" value="Genomic_DNA"/>
</dbReference>
<dbReference type="InterPro" id="IPR016181">
    <property type="entry name" value="Acyl_CoA_acyltransferase"/>
</dbReference>
<comment type="caution">
    <text evidence="2">The sequence shown here is derived from an EMBL/GenBank/DDBJ whole genome shotgun (WGS) entry which is preliminary data.</text>
</comment>
<proteinExistence type="predicted"/>
<dbReference type="InterPro" id="IPR051531">
    <property type="entry name" value="N-acetyltransferase"/>
</dbReference>